<evidence type="ECO:0000313" key="7">
    <source>
        <dbReference type="Proteomes" id="UP000078435"/>
    </source>
</evidence>
<comment type="subcellular location">
    <subcellularLocation>
        <location evidence="1">Cell envelope</location>
    </subcellularLocation>
</comment>
<proteinExistence type="inferred from homology"/>
<dbReference type="OrthoDB" id="9773673at2"/>
<accession>A0A175VLA5</accession>
<sequence length="350" mass="37577">MRSVYLSLLLILLPACVHAFEVDHWPGGTFSGQPVSLDWPAPAPLAHPLTLCALYPHLRDAYWLSVNQGMVEEAKRLGVKLRIHEAGGYGAITEQRQQLQQCVSEGSDAILLGAVSYDGLNEAITASPLPVFGLVNDLPAGLVRAKVGVSWYQMGWQIGHWLAKRHPAGSPPVSVALFPGPQASGGNNFVEPGFADGIKGSAIRLVSTARGDNSREIQRTLVQQTLARHPDLDYLVGGAIAAEVAVNELAQRQLDRPKVLSTYFSHGVQRGLRRGKILAANSDQMRLQGRLAVAQAVCLLQKPDAGERQCPRVMGPPILTLEAPLADPGNSLSDGAFRPVYRVGTDTSGK</sequence>
<dbReference type="CDD" id="cd06306">
    <property type="entry name" value="PBP1_TorT-like"/>
    <property type="match status" value="1"/>
</dbReference>
<gene>
    <name evidence="6" type="ORF">LCR_13370</name>
</gene>
<dbReference type="NCBIfam" id="NF008185">
    <property type="entry name" value="PRK10936.1"/>
    <property type="match status" value="1"/>
</dbReference>
<dbReference type="PANTHER" id="PTHR46847:SF1">
    <property type="entry name" value="D-ALLOSE-BINDING PERIPLASMIC PROTEIN-RELATED"/>
    <property type="match status" value="1"/>
</dbReference>
<dbReference type="InterPro" id="IPR014301">
    <property type="entry name" value="TMAO_TorT"/>
</dbReference>
<reference evidence="6 7" key="1">
    <citation type="submission" date="2016-02" db="EMBL/GenBank/DDBJ databases">
        <title>Draft genome sequence of Aeromonas trota strain 1999lcr isolated from cerebrospinal fluid (CSF).</title>
        <authorList>
            <person name="Dallagassa C.B."/>
            <person name="Prediger K.C."/>
            <person name="Weiss V.A."/>
            <person name="Assis F.E."/>
            <person name="Baura V."/>
            <person name="Cruz L.M."/>
            <person name="Souza E.M."/>
            <person name="Pedrosa F.O."/>
            <person name="Fadel-Picheth C.M."/>
        </authorList>
    </citation>
    <scope>NUCLEOTIDE SEQUENCE [LARGE SCALE GENOMIC DNA]</scope>
    <source>
        <strain evidence="6 7">1999lcr</strain>
    </source>
</reference>
<feature type="chain" id="PRO_5008043064" evidence="4">
    <location>
        <begin position="20"/>
        <end position="350"/>
    </location>
</feature>
<organism evidence="6 7">
    <name type="scientific">Aeromonas enteropelogenes</name>
    <name type="common">Aeromonas trota</name>
    <dbReference type="NCBI Taxonomy" id="29489"/>
    <lineage>
        <taxon>Bacteria</taxon>
        <taxon>Pseudomonadati</taxon>
        <taxon>Pseudomonadota</taxon>
        <taxon>Gammaproteobacteria</taxon>
        <taxon>Aeromonadales</taxon>
        <taxon>Aeromonadaceae</taxon>
        <taxon>Aeromonas</taxon>
    </lineage>
</organism>
<protein>
    <submittedName>
        <fullName evidence="6">TMAO reductase</fullName>
    </submittedName>
</protein>
<dbReference type="PANTHER" id="PTHR46847">
    <property type="entry name" value="D-ALLOSE-BINDING PERIPLASMIC PROTEIN-RELATED"/>
    <property type="match status" value="1"/>
</dbReference>
<dbReference type="STRING" id="29489.VL01_19385"/>
<dbReference type="InterPro" id="IPR028082">
    <property type="entry name" value="Peripla_BP_I"/>
</dbReference>
<dbReference type="InterPro" id="IPR025997">
    <property type="entry name" value="SBP_2_dom"/>
</dbReference>
<comment type="caution">
    <text evidence="6">The sequence shown here is derived from an EMBL/GenBank/DDBJ whole genome shotgun (WGS) entry which is preliminary data.</text>
</comment>
<evidence type="ECO:0000256" key="1">
    <source>
        <dbReference type="ARBA" id="ARBA00004196"/>
    </source>
</evidence>
<feature type="domain" description="Periplasmic binding protein" evidence="5">
    <location>
        <begin position="56"/>
        <end position="301"/>
    </location>
</feature>
<comment type="similarity">
    <text evidence="2">Belongs to the bacterial solute-binding protein 2 family.</text>
</comment>
<evidence type="ECO:0000256" key="4">
    <source>
        <dbReference type="SAM" id="SignalP"/>
    </source>
</evidence>
<dbReference type="GO" id="GO:0030313">
    <property type="term" value="C:cell envelope"/>
    <property type="evidence" value="ECO:0007669"/>
    <property type="project" value="UniProtKB-SubCell"/>
</dbReference>
<name>A0A175VLA5_AEREN</name>
<evidence type="ECO:0000259" key="5">
    <source>
        <dbReference type="Pfam" id="PF13407"/>
    </source>
</evidence>
<dbReference type="Gene3D" id="3.40.50.2300">
    <property type="match status" value="2"/>
</dbReference>
<dbReference type="Proteomes" id="UP000078435">
    <property type="component" value="Unassembled WGS sequence"/>
</dbReference>
<dbReference type="EMBL" id="JMGO02000003">
    <property type="protein sequence ID" value="KXU81058.1"/>
    <property type="molecule type" value="Genomic_DNA"/>
</dbReference>
<dbReference type="RefSeq" id="WP_026456275.1">
    <property type="nucleotide sequence ID" value="NZ_JMGO02000003.1"/>
</dbReference>
<dbReference type="GO" id="GO:0055085">
    <property type="term" value="P:transmembrane transport"/>
    <property type="evidence" value="ECO:0007669"/>
    <property type="project" value="UniProtKB-ARBA"/>
</dbReference>
<evidence type="ECO:0000256" key="2">
    <source>
        <dbReference type="ARBA" id="ARBA00007639"/>
    </source>
</evidence>
<dbReference type="SUPFAM" id="SSF53822">
    <property type="entry name" value="Periplasmic binding protein-like I"/>
    <property type="match status" value="1"/>
</dbReference>
<feature type="signal peptide" evidence="4">
    <location>
        <begin position="1"/>
        <end position="19"/>
    </location>
</feature>
<dbReference type="AlphaFoldDB" id="A0A175VLA5"/>
<evidence type="ECO:0000256" key="3">
    <source>
        <dbReference type="ARBA" id="ARBA00022729"/>
    </source>
</evidence>
<dbReference type="GO" id="GO:0030246">
    <property type="term" value="F:carbohydrate binding"/>
    <property type="evidence" value="ECO:0007669"/>
    <property type="project" value="UniProtKB-ARBA"/>
</dbReference>
<dbReference type="Pfam" id="PF13407">
    <property type="entry name" value="Peripla_BP_4"/>
    <property type="match status" value="1"/>
</dbReference>
<keyword evidence="3 4" id="KW-0732">Signal</keyword>
<evidence type="ECO:0000313" key="6">
    <source>
        <dbReference type="EMBL" id="KXU81058.1"/>
    </source>
</evidence>
<dbReference type="NCBIfam" id="TIGR02955">
    <property type="entry name" value="TMAO_TorT"/>
    <property type="match status" value="1"/>
</dbReference>